<accession>A0A074ZIG6</accession>
<evidence type="ECO:0000313" key="2">
    <source>
        <dbReference type="EMBL" id="KER27103.1"/>
    </source>
</evidence>
<dbReference type="GeneID" id="20319978"/>
<dbReference type="KEGG" id="ovi:T265_05796"/>
<proteinExistence type="predicted"/>
<protein>
    <submittedName>
        <fullName evidence="2">Uncharacterized protein</fullName>
    </submittedName>
</protein>
<feature type="compositionally biased region" description="Polar residues" evidence="1">
    <location>
        <begin position="122"/>
        <end position="131"/>
    </location>
</feature>
<dbReference type="RefSeq" id="XP_009169154.1">
    <property type="nucleotide sequence ID" value="XM_009170890.1"/>
</dbReference>
<sequence length="131" mass="14546">MIDGKHLSLHLPTKPAGNTGSARVAVMHHQVIREGELSQVAVGLKSMVYKFSIRTSKDLYDYCVRAFSVDLDSISLMDCDELNDPALVLGVQADSEVDRSTQYHGGNQDVRSRRSSVPEAMMTTQYNWSRG</sequence>
<dbReference type="AlphaFoldDB" id="A0A074ZIG6"/>
<dbReference type="EMBL" id="KL596731">
    <property type="protein sequence ID" value="KER27103.1"/>
    <property type="molecule type" value="Genomic_DNA"/>
</dbReference>
<name>A0A074ZIG6_OPIVI</name>
<evidence type="ECO:0000256" key="1">
    <source>
        <dbReference type="SAM" id="MobiDB-lite"/>
    </source>
</evidence>
<keyword evidence="3" id="KW-1185">Reference proteome</keyword>
<evidence type="ECO:0000313" key="3">
    <source>
        <dbReference type="Proteomes" id="UP000054324"/>
    </source>
</evidence>
<reference evidence="2 3" key="1">
    <citation type="submission" date="2013-11" db="EMBL/GenBank/DDBJ databases">
        <title>Opisthorchis viverrini - life in the bile duct.</title>
        <authorList>
            <person name="Young N.D."/>
            <person name="Nagarajan N."/>
            <person name="Lin S.J."/>
            <person name="Korhonen P.K."/>
            <person name="Jex A.R."/>
            <person name="Hall R.S."/>
            <person name="Safavi-Hemami H."/>
            <person name="Kaewkong W."/>
            <person name="Bertrand D."/>
            <person name="Gao S."/>
            <person name="Seet Q."/>
            <person name="Wongkham S."/>
            <person name="Teh B.T."/>
            <person name="Wongkham C."/>
            <person name="Intapan P.M."/>
            <person name="Maleewong W."/>
            <person name="Yang X."/>
            <person name="Hu M."/>
            <person name="Wang Z."/>
            <person name="Hofmann A."/>
            <person name="Sternberg P.W."/>
            <person name="Tan P."/>
            <person name="Wang J."/>
            <person name="Gasser R.B."/>
        </authorList>
    </citation>
    <scope>NUCLEOTIDE SEQUENCE [LARGE SCALE GENOMIC DNA]</scope>
</reference>
<dbReference type="CTD" id="20319978"/>
<feature type="region of interest" description="Disordered" evidence="1">
    <location>
        <begin position="97"/>
        <end position="131"/>
    </location>
</feature>
<dbReference type="Proteomes" id="UP000054324">
    <property type="component" value="Unassembled WGS sequence"/>
</dbReference>
<gene>
    <name evidence="2" type="ORF">T265_05796</name>
</gene>
<organism evidence="2 3">
    <name type="scientific">Opisthorchis viverrini</name>
    <name type="common">Southeast Asian liver fluke</name>
    <dbReference type="NCBI Taxonomy" id="6198"/>
    <lineage>
        <taxon>Eukaryota</taxon>
        <taxon>Metazoa</taxon>
        <taxon>Spiralia</taxon>
        <taxon>Lophotrochozoa</taxon>
        <taxon>Platyhelminthes</taxon>
        <taxon>Trematoda</taxon>
        <taxon>Digenea</taxon>
        <taxon>Opisthorchiida</taxon>
        <taxon>Opisthorchiata</taxon>
        <taxon>Opisthorchiidae</taxon>
        <taxon>Opisthorchis</taxon>
    </lineage>
</organism>